<dbReference type="Gene3D" id="3.40.50.620">
    <property type="entry name" value="HUPs"/>
    <property type="match status" value="1"/>
</dbReference>
<comment type="caution">
    <text evidence="1">The sequence shown here is derived from an EMBL/GenBank/DDBJ whole genome shotgun (WGS) entry which is preliminary data.</text>
</comment>
<dbReference type="RefSeq" id="WP_229789874.1">
    <property type="nucleotide sequence ID" value="NZ_BMQC01000018.1"/>
</dbReference>
<name>A0A8J3BQF4_9ACTN</name>
<proteinExistence type="predicted"/>
<reference evidence="1" key="1">
    <citation type="journal article" date="2014" name="Int. J. Syst. Evol. Microbiol.">
        <title>Complete genome sequence of Corynebacterium casei LMG S-19264T (=DSM 44701T), isolated from a smear-ripened cheese.</title>
        <authorList>
            <consortium name="US DOE Joint Genome Institute (JGI-PGF)"/>
            <person name="Walter F."/>
            <person name="Albersmeier A."/>
            <person name="Kalinowski J."/>
            <person name="Ruckert C."/>
        </authorList>
    </citation>
    <scope>NUCLEOTIDE SEQUENCE</scope>
    <source>
        <strain evidence="1">JCM 3091</strain>
    </source>
</reference>
<dbReference type="Proteomes" id="UP000662200">
    <property type="component" value="Unassembled WGS sequence"/>
</dbReference>
<sequence length="304" mass="32758">MNTTAMTPEASVGKPAINALSLGAGVQSSALLVAACRGLVEKFDVCIFADTGWESITVYQHLLRLERLAAAHHIPVVRVGAGNIRLDALNPASRFASMPLFTLAPNGQRGMARRQCTSSYKISPLKKEVRRRLGYPHPRRVPAAVWAQMAIGISVDEIGRARDSDVRYMRNTFPLLDLGWRRSDCLSYLAENGLADTPRSSCVGCPFHSDDFWADLKSNQPLEWASAVAFDHAIRNGSARATANGHPLRGQFFLHRQRIPLDQVVLRPRAGGEPEQGCGPWTCPATPPAGGGGDAAGDAGRGVA</sequence>
<dbReference type="EMBL" id="BMQC01000018">
    <property type="protein sequence ID" value="GGK40555.1"/>
    <property type="molecule type" value="Genomic_DNA"/>
</dbReference>
<organism evidence="1 2">
    <name type="scientific">Pilimelia terevasa</name>
    <dbReference type="NCBI Taxonomy" id="53372"/>
    <lineage>
        <taxon>Bacteria</taxon>
        <taxon>Bacillati</taxon>
        <taxon>Actinomycetota</taxon>
        <taxon>Actinomycetes</taxon>
        <taxon>Micromonosporales</taxon>
        <taxon>Micromonosporaceae</taxon>
        <taxon>Pilimelia</taxon>
    </lineage>
</organism>
<protein>
    <recommendedName>
        <fullName evidence="3">Phosphoadenosine phosphosulfate reductase</fullName>
    </recommendedName>
</protein>
<keyword evidence="2" id="KW-1185">Reference proteome</keyword>
<evidence type="ECO:0000313" key="1">
    <source>
        <dbReference type="EMBL" id="GGK40555.1"/>
    </source>
</evidence>
<accession>A0A8J3BQF4</accession>
<evidence type="ECO:0000313" key="2">
    <source>
        <dbReference type="Proteomes" id="UP000662200"/>
    </source>
</evidence>
<dbReference type="AlphaFoldDB" id="A0A8J3BQF4"/>
<dbReference type="InterPro" id="IPR014729">
    <property type="entry name" value="Rossmann-like_a/b/a_fold"/>
</dbReference>
<evidence type="ECO:0008006" key="3">
    <source>
        <dbReference type="Google" id="ProtNLM"/>
    </source>
</evidence>
<reference evidence="1" key="2">
    <citation type="submission" date="2020-09" db="EMBL/GenBank/DDBJ databases">
        <authorList>
            <person name="Sun Q."/>
            <person name="Ohkuma M."/>
        </authorList>
    </citation>
    <scope>NUCLEOTIDE SEQUENCE</scope>
    <source>
        <strain evidence="1">JCM 3091</strain>
    </source>
</reference>
<gene>
    <name evidence="1" type="ORF">GCM10010124_36690</name>
</gene>
<dbReference type="SUPFAM" id="SSF52402">
    <property type="entry name" value="Adenine nucleotide alpha hydrolases-like"/>
    <property type="match status" value="1"/>
</dbReference>